<reference evidence="3" key="1">
    <citation type="submission" date="2016-10" db="EMBL/GenBank/DDBJ databases">
        <authorList>
            <person name="Varghese N."/>
            <person name="Submissions S."/>
        </authorList>
    </citation>
    <scope>NUCLEOTIDE SEQUENCE [LARGE SCALE GENOMIC DNA]</scope>
    <source>
        <strain evidence="3">DSM 24740</strain>
    </source>
</reference>
<sequence length="131" mass="14952">MANFDPFEKEFRRQATGLRRTPASRSWNRIERRLDKRRGGGSSILGIRPWMIAALLLLVAGTTIMTKMASDRNNPLAQRSQFIEELSAPYTPMENFEPVEYLNGAPDGGEEIIQDADFRDFVVSREYRVNG</sequence>
<dbReference type="RefSeq" id="WP_090167106.1">
    <property type="nucleotide sequence ID" value="NZ_FOFB01000007.1"/>
</dbReference>
<dbReference type="InParanoid" id="A0A1H9EEM5"/>
<dbReference type="OrthoDB" id="1494480at2"/>
<keyword evidence="3" id="KW-1185">Reference proteome</keyword>
<protein>
    <submittedName>
        <fullName evidence="2">Uncharacterized protein</fullName>
    </submittedName>
</protein>
<feature type="transmembrane region" description="Helical" evidence="1">
    <location>
        <begin position="50"/>
        <end position="69"/>
    </location>
</feature>
<name>A0A1H9EEM5_9BACT</name>
<evidence type="ECO:0000313" key="3">
    <source>
        <dbReference type="Proteomes" id="UP000199021"/>
    </source>
</evidence>
<dbReference type="AlphaFoldDB" id="A0A1H9EEM5"/>
<keyword evidence="1" id="KW-0812">Transmembrane</keyword>
<organism evidence="2 3">
    <name type="scientific">Neolewinella agarilytica</name>
    <dbReference type="NCBI Taxonomy" id="478744"/>
    <lineage>
        <taxon>Bacteria</taxon>
        <taxon>Pseudomonadati</taxon>
        <taxon>Bacteroidota</taxon>
        <taxon>Saprospiria</taxon>
        <taxon>Saprospirales</taxon>
        <taxon>Lewinellaceae</taxon>
        <taxon>Neolewinella</taxon>
    </lineage>
</organism>
<dbReference type="EMBL" id="FOFB01000007">
    <property type="protein sequence ID" value="SEQ24180.1"/>
    <property type="molecule type" value="Genomic_DNA"/>
</dbReference>
<dbReference type="Proteomes" id="UP000199021">
    <property type="component" value="Unassembled WGS sequence"/>
</dbReference>
<keyword evidence="1" id="KW-0472">Membrane</keyword>
<gene>
    <name evidence="2" type="ORF">SAMN05444359_10752</name>
</gene>
<accession>A0A1H9EEM5</accession>
<proteinExistence type="predicted"/>
<keyword evidence="1" id="KW-1133">Transmembrane helix</keyword>
<dbReference type="STRING" id="478744.SAMN05444359_10752"/>
<evidence type="ECO:0000256" key="1">
    <source>
        <dbReference type="SAM" id="Phobius"/>
    </source>
</evidence>
<evidence type="ECO:0000313" key="2">
    <source>
        <dbReference type="EMBL" id="SEQ24180.1"/>
    </source>
</evidence>